<dbReference type="Gene3D" id="1.10.10.60">
    <property type="entry name" value="Homeodomain-like"/>
    <property type="match status" value="1"/>
</dbReference>
<dbReference type="SUPFAM" id="SSF46689">
    <property type="entry name" value="Homeodomain-like"/>
    <property type="match status" value="1"/>
</dbReference>
<evidence type="ECO:0000313" key="3">
    <source>
        <dbReference type="Proteomes" id="UP001217089"/>
    </source>
</evidence>
<dbReference type="SUPFAM" id="SSF57903">
    <property type="entry name" value="FYVE/PHD zinc finger"/>
    <property type="match status" value="1"/>
</dbReference>
<gene>
    <name evidence="2" type="ORF">KUTeg_009608</name>
</gene>
<reference evidence="2 3" key="1">
    <citation type="submission" date="2022-12" db="EMBL/GenBank/DDBJ databases">
        <title>Chromosome-level genome of Tegillarca granosa.</title>
        <authorList>
            <person name="Kim J."/>
        </authorList>
    </citation>
    <scope>NUCLEOTIDE SEQUENCE [LARGE SCALE GENOMIC DNA]</scope>
    <source>
        <strain evidence="2">Teg-2019</strain>
        <tissue evidence="2">Adductor muscle</tissue>
    </source>
</reference>
<dbReference type="EMBL" id="JARBDR010000440">
    <property type="protein sequence ID" value="KAJ8312235.1"/>
    <property type="molecule type" value="Genomic_DNA"/>
</dbReference>
<proteinExistence type="predicted"/>
<dbReference type="PANTHER" id="PTHR19303:SF74">
    <property type="entry name" value="POGO TRANSPOSABLE ELEMENT WITH KRAB DOMAIN"/>
    <property type="match status" value="1"/>
</dbReference>
<feature type="compositionally biased region" description="Low complexity" evidence="1">
    <location>
        <begin position="416"/>
        <end position="426"/>
    </location>
</feature>
<name>A0ABQ9F7I6_TEGGR</name>
<comment type="caution">
    <text evidence="2">The sequence shown here is derived from an EMBL/GenBank/DDBJ whole genome shotgun (WGS) entry which is preliminary data.</text>
</comment>
<keyword evidence="3" id="KW-1185">Reference proteome</keyword>
<evidence type="ECO:0000256" key="1">
    <source>
        <dbReference type="SAM" id="MobiDB-lite"/>
    </source>
</evidence>
<protein>
    <recommendedName>
        <fullName evidence="4">HTH CENPB-type domain-containing protein</fullName>
    </recommendedName>
</protein>
<feature type="region of interest" description="Disordered" evidence="1">
    <location>
        <begin position="374"/>
        <end position="434"/>
    </location>
</feature>
<dbReference type="CDD" id="cd15517">
    <property type="entry name" value="PHD_TCF19_like"/>
    <property type="match status" value="1"/>
</dbReference>
<dbReference type="PANTHER" id="PTHR19303">
    <property type="entry name" value="TRANSPOSON"/>
    <property type="match status" value="1"/>
</dbReference>
<accession>A0ABQ9F7I6</accession>
<dbReference type="Proteomes" id="UP001217089">
    <property type="component" value="Unassembled WGS sequence"/>
</dbReference>
<dbReference type="InterPro" id="IPR009057">
    <property type="entry name" value="Homeodomain-like_sf"/>
</dbReference>
<dbReference type="InterPro" id="IPR011011">
    <property type="entry name" value="Znf_FYVE_PHD"/>
</dbReference>
<evidence type="ECO:0008006" key="4">
    <source>
        <dbReference type="Google" id="ProtNLM"/>
    </source>
</evidence>
<evidence type="ECO:0000313" key="2">
    <source>
        <dbReference type="EMBL" id="KAJ8312235.1"/>
    </source>
</evidence>
<sequence>MEIRLAKEYRKGKYRSNYNINDMSKAYLLVKDKRVSVESAARKCGVPVTTLKDRVRGRINIETIKSGPSPLFSLDEELNFFNHINIMAEIGYGYTRRETLNLASDYAVHLGYRDQDHPLSFRWLKNFLSRWPAMKVQKPRKLEAVRAKGTSKEVIDRYFKELKTILDKYNLNDQPGRIFNVDEKGITTDYKPPNVVAGTNFKVQAVVTGKSKTVTVIGAGNAIGNQVPPFFVFPGQRMMPELLDGATPGVQGRVSLSGWSNSEIFDEYMKEHLINYLPARDASNKVLVMYDGHKSHIACRVYTKTLTPSNFQSAFKKCGIFPYNPDVIPELLLHHHNLFLLMMKVRKTLSKVVGGKPITEDCVMEAVQKHYAEQKNPKKSIKNAVNESQVAGCSGKGNKRKRPVETLQNKKKPKNGKSSNVAVSSSDDGDSSSDEIQEEEKCCICKKFSMPGTKYSVVFTKWVQCEKCPHWVHVQTCTPSRVIRRGDIYVSYRKMDR</sequence>
<dbReference type="InterPro" id="IPR050863">
    <property type="entry name" value="CenT-Element_Derived"/>
</dbReference>
<organism evidence="2 3">
    <name type="scientific">Tegillarca granosa</name>
    <name type="common">Malaysian cockle</name>
    <name type="synonym">Anadara granosa</name>
    <dbReference type="NCBI Taxonomy" id="220873"/>
    <lineage>
        <taxon>Eukaryota</taxon>
        <taxon>Metazoa</taxon>
        <taxon>Spiralia</taxon>
        <taxon>Lophotrochozoa</taxon>
        <taxon>Mollusca</taxon>
        <taxon>Bivalvia</taxon>
        <taxon>Autobranchia</taxon>
        <taxon>Pteriomorphia</taxon>
        <taxon>Arcoida</taxon>
        <taxon>Arcoidea</taxon>
        <taxon>Arcidae</taxon>
        <taxon>Tegillarca</taxon>
    </lineage>
</organism>